<reference evidence="3 4" key="1">
    <citation type="journal article" date="2024" name="G3 (Bethesda)">
        <title>Genome assembly of Hibiscus sabdariffa L. provides insights into metabolisms of medicinal natural products.</title>
        <authorList>
            <person name="Kim T."/>
        </authorList>
    </citation>
    <scope>NUCLEOTIDE SEQUENCE [LARGE SCALE GENOMIC DNA]</scope>
    <source>
        <strain evidence="3">TK-2024</strain>
        <tissue evidence="3">Old leaves</tissue>
    </source>
</reference>
<gene>
    <name evidence="3" type="ORF">V6N12_008644</name>
</gene>
<feature type="signal peptide" evidence="2">
    <location>
        <begin position="1"/>
        <end position="24"/>
    </location>
</feature>
<evidence type="ECO:0000256" key="2">
    <source>
        <dbReference type="SAM" id="SignalP"/>
    </source>
</evidence>
<proteinExistence type="predicted"/>
<dbReference type="EMBL" id="JBBPBM010000109">
    <property type="protein sequence ID" value="KAK8507303.1"/>
    <property type="molecule type" value="Genomic_DNA"/>
</dbReference>
<accession>A0ABR2BJH3</accession>
<keyword evidence="2" id="KW-0732">Signal</keyword>
<protein>
    <submittedName>
        <fullName evidence="3">Uncharacterized protein</fullName>
    </submittedName>
</protein>
<evidence type="ECO:0000313" key="4">
    <source>
        <dbReference type="Proteomes" id="UP001472677"/>
    </source>
</evidence>
<evidence type="ECO:0000256" key="1">
    <source>
        <dbReference type="SAM" id="MobiDB-lite"/>
    </source>
</evidence>
<feature type="region of interest" description="Disordered" evidence="1">
    <location>
        <begin position="55"/>
        <end position="78"/>
    </location>
</feature>
<dbReference type="Proteomes" id="UP001472677">
    <property type="component" value="Unassembled WGS sequence"/>
</dbReference>
<name>A0ABR2BJH3_9ROSI</name>
<feature type="chain" id="PRO_5045718873" evidence="2">
    <location>
        <begin position="25"/>
        <end position="78"/>
    </location>
</feature>
<sequence length="78" mass="8022">MAKIALVILFISMIMILSIQFVVGDEPSTVPITSVSKVSDDFEVSLAPSLPKGDVAAAAGPDASSSAPASTPKTTRKF</sequence>
<evidence type="ECO:0000313" key="3">
    <source>
        <dbReference type="EMBL" id="KAK8507303.1"/>
    </source>
</evidence>
<comment type="caution">
    <text evidence="3">The sequence shown here is derived from an EMBL/GenBank/DDBJ whole genome shotgun (WGS) entry which is preliminary data.</text>
</comment>
<keyword evidence="4" id="KW-1185">Reference proteome</keyword>
<organism evidence="3 4">
    <name type="scientific">Hibiscus sabdariffa</name>
    <name type="common">roselle</name>
    <dbReference type="NCBI Taxonomy" id="183260"/>
    <lineage>
        <taxon>Eukaryota</taxon>
        <taxon>Viridiplantae</taxon>
        <taxon>Streptophyta</taxon>
        <taxon>Embryophyta</taxon>
        <taxon>Tracheophyta</taxon>
        <taxon>Spermatophyta</taxon>
        <taxon>Magnoliopsida</taxon>
        <taxon>eudicotyledons</taxon>
        <taxon>Gunneridae</taxon>
        <taxon>Pentapetalae</taxon>
        <taxon>rosids</taxon>
        <taxon>malvids</taxon>
        <taxon>Malvales</taxon>
        <taxon>Malvaceae</taxon>
        <taxon>Malvoideae</taxon>
        <taxon>Hibiscus</taxon>
    </lineage>
</organism>